<evidence type="ECO:0000313" key="2">
    <source>
        <dbReference type="Proteomes" id="UP000199467"/>
    </source>
</evidence>
<organism evidence="1 2">
    <name type="scientific">Ectopseudomonas chengduensis</name>
    <dbReference type="NCBI Taxonomy" id="489632"/>
    <lineage>
        <taxon>Bacteria</taxon>
        <taxon>Pseudomonadati</taxon>
        <taxon>Pseudomonadota</taxon>
        <taxon>Gammaproteobacteria</taxon>
        <taxon>Pseudomonadales</taxon>
        <taxon>Pseudomonadaceae</taxon>
        <taxon>Ectopseudomonas</taxon>
    </lineage>
</organism>
<name>A0A1G6LYA8_9GAMM</name>
<dbReference type="Proteomes" id="UP000199467">
    <property type="component" value="Unassembled WGS sequence"/>
</dbReference>
<accession>A0A1G6LYA8</accession>
<evidence type="ECO:0000313" key="1">
    <source>
        <dbReference type="EMBL" id="SDC48252.1"/>
    </source>
</evidence>
<dbReference type="AlphaFoldDB" id="A0A1G6LYA8"/>
<dbReference type="Pfam" id="PF16234">
    <property type="entry name" value="DUF4892"/>
    <property type="match status" value="1"/>
</dbReference>
<dbReference type="EMBL" id="FMZQ01000003">
    <property type="protein sequence ID" value="SDC48252.1"/>
    <property type="molecule type" value="Genomic_DNA"/>
</dbReference>
<sequence length="271" mass="30022">MKGAVQFFSAVLATVCSGAVLAADLPGSRDLEVLPRFPASHIVAFKEAPDVERIYPQGSIRRISGRLRYEREILVQGKHSAVTYELPRTHSADQVFTAAREALLEKDAELLYWCQGRECGASSLWANSVFGNATLYGSDDQQAYALLRLAEPNHESLLALYSITRGNRRAYLHAEQLDAEAPLGVLLPTPATLLRQLRTDGQLKLPDEAKADSAWVEVLARSLNLDSTLRVSLAGSQAEAWREALIEQRVREARLELGERSDETLSVRLLR</sequence>
<dbReference type="InterPro" id="IPR032608">
    <property type="entry name" value="DUF4892"/>
</dbReference>
<proteinExistence type="predicted"/>
<gene>
    <name evidence="1" type="ORF">SAMN05216576_103221</name>
</gene>
<keyword evidence="2" id="KW-1185">Reference proteome</keyword>
<dbReference type="RefSeq" id="WP_051037296.1">
    <property type="nucleotide sequence ID" value="NZ_FMZQ01000003.1"/>
</dbReference>
<reference evidence="2" key="1">
    <citation type="submission" date="2016-10" db="EMBL/GenBank/DDBJ databases">
        <authorList>
            <person name="Varghese N."/>
            <person name="Submissions S."/>
        </authorList>
    </citation>
    <scope>NUCLEOTIDE SEQUENCE [LARGE SCALE GENOMIC DNA]</scope>
    <source>
        <strain evidence="2">DSM 26382</strain>
    </source>
</reference>
<protein>
    <submittedName>
        <fullName evidence="1">Uncharacterized protein</fullName>
    </submittedName>
</protein>